<dbReference type="PIRSF" id="PIRSF038958">
    <property type="entry name" value="PG_synth_SpoVB"/>
    <property type="match status" value="1"/>
</dbReference>
<feature type="transmembrane region" description="Helical" evidence="6">
    <location>
        <begin position="189"/>
        <end position="212"/>
    </location>
</feature>
<evidence type="ECO:0000256" key="1">
    <source>
        <dbReference type="ARBA" id="ARBA00004651"/>
    </source>
</evidence>
<feature type="transmembrane region" description="Helical" evidence="6">
    <location>
        <begin position="53"/>
        <end position="73"/>
    </location>
</feature>
<dbReference type="InterPro" id="IPR050833">
    <property type="entry name" value="Poly_Biosynth_Transport"/>
</dbReference>
<keyword evidence="5 6" id="KW-0472">Membrane</keyword>
<evidence type="ECO:0000256" key="3">
    <source>
        <dbReference type="ARBA" id="ARBA00022692"/>
    </source>
</evidence>
<feature type="transmembrane region" description="Helical" evidence="6">
    <location>
        <begin position="94"/>
        <end position="115"/>
    </location>
</feature>
<name>A0A6N7X017_9FIRM</name>
<protein>
    <submittedName>
        <fullName evidence="7">Polysaccharide biosynthesis protein</fullName>
    </submittedName>
</protein>
<feature type="transmembrane region" description="Helical" evidence="6">
    <location>
        <begin position="12"/>
        <end position="33"/>
    </location>
</feature>
<feature type="transmembrane region" description="Helical" evidence="6">
    <location>
        <begin position="492"/>
        <end position="513"/>
    </location>
</feature>
<evidence type="ECO:0000313" key="7">
    <source>
        <dbReference type="EMBL" id="MST62398.1"/>
    </source>
</evidence>
<feature type="transmembrane region" description="Helical" evidence="6">
    <location>
        <begin position="127"/>
        <end position="144"/>
    </location>
</feature>
<keyword evidence="3 6" id="KW-0812">Transmembrane</keyword>
<dbReference type="RefSeq" id="WP_154537786.1">
    <property type="nucleotide sequence ID" value="NZ_JAXFGK010000068.1"/>
</dbReference>
<feature type="transmembrane region" description="Helical" evidence="6">
    <location>
        <begin position="165"/>
        <end position="183"/>
    </location>
</feature>
<evidence type="ECO:0000256" key="5">
    <source>
        <dbReference type="ARBA" id="ARBA00023136"/>
    </source>
</evidence>
<feature type="transmembrane region" description="Helical" evidence="6">
    <location>
        <begin position="364"/>
        <end position="386"/>
    </location>
</feature>
<dbReference type="EMBL" id="VUNE01000002">
    <property type="protein sequence ID" value="MST62398.1"/>
    <property type="molecule type" value="Genomic_DNA"/>
</dbReference>
<feature type="transmembrane region" description="Helical" evidence="6">
    <location>
        <begin position="465"/>
        <end position="486"/>
    </location>
</feature>
<feature type="transmembrane region" description="Helical" evidence="6">
    <location>
        <begin position="289"/>
        <end position="313"/>
    </location>
</feature>
<dbReference type="PANTHER" id="PTHR30250:SF21">
    <property type="entry name" value="LIPID II FLIPPASE MURJ"/>
    <property type="match status" value="1"/>
</dbReference>
<dbReference type="InterPro" id="IPR002797">
    <property type="entry name" value="Polysacc_synth"/>
</dbReference>
<feature type="transmembrane region" description="Helical" evidence="6">
    <location>
        <begin position="334"/>
        <end position="358"/>
    </location>
</feature>
<feature type="transmembrane region" description="Helical" evidence="6">
    <location>
        <begin position="240"/>
        <end position="269"/>
    </location>
</feature>
<dbReference type="PANTHER" id="PTHR30250">
    <property type="entry name" value="PST FAMILY PREDICTED COLANIC ACID TRANSPORTER"/>
    <property type="match status" value="1"/>
</dbReference>
<feature type="transmembrane region" description="Helical" evidence="6">
    <location>
        <begin position="398"/>
        <end position="416"/>
    </location>
</feature>
<accession>A0A6N7X017</accession>
<gene>
    <name evidence="7" type="ORF">FYJ71_05330</name>
</gene>
<evidence type="ECO:0000313" key="8">
    <source>
        <dbReference type="Proteomes" id="UP000440713"/>
    </source>
</evidence>
<reference evidence="7 8" key="1">
    <citation type="submission" date="2019-08" db="EMBL/GenBank/DDBJ databases">
        <title>In-depth cultivation of the pig gut microbiome towards novel bacterial diversity and tailored functional studies.</title>
        <authorList>
            <person name="Wylensek D."/>
            <person name="Hitch T.C.A."/>
            <person name="Clavel T."/>
        </authorList>
    </citation>
    <scope>NUCLEOTIDE SEQUENCE [LARGE SCALE GENOMIC DNA]</scope>
    <source>
        <strain evidence="7 8">WCA-SAB-591-4A-A</strain>
    </source>
</reference>
<comment type="subcellular location">
    <subcellularLocation>
        <location evidence="1">Cell membrane</location>
        <topology evidence="1">Multi-pass membrane protein</topology>
    </subcellularLocation>
</comment>
<keyword evidence="2" id="KW-1003">Cell membrane</keyword>
<dbReference type="Proteomes" id="UP000440713">
    <property type="component" value="Unassembled WGS sequence"/>
</dbReference>
<evidence type="ECO:0000256" key="6">
    <source>
        <dbReference type="SAM" id="Phobius"/>
    </source>
</evidence>
<sequence>MEFKNKKNTFLMGTLILGAAGVLIKILGAAFRIPLAYLISEEGMGYYQTAYPVYALFLTLATAGFPTAIAKLVSEQVAIGNHKGANEIFKITHIMLFATGVVMFTILFAGSNQIVTSVQHNPNALTAMRAIAPALLIVPSMSAYRGYYQGYQQMSRIAASQIVEQVFRVVFGLALAFVFMKSLGPKFGAAGGISGATIGAFASFMFLVFIYLKDSKNRKVLIENSTGYIKQTTGEIVGKIISVVIPISIGACIMPLVNVVDTVIVISRLETAGFTTDAANGMFGQLTGMAMPLIAMPMIFTTAIGMSLVPAISEAFALKKYDEARKNAKMAFKITMLLVLPCSFGLASLSVPISMLLFPKQPPMVVGLLLFVMAPACVFLGLLYTFNGILQGVGKPYVPVYALLSGIAAKIVISYVCTAIPSINILGSAFGTIMSYIIAAIIEYTYIKRFLKIEFDLMNYFVKPLITVIVMFVAAKYSYVGFNLILGVKLSTLLAIIVGGIVYIVVLLGIGGITKDEILAMPKGRSVLNKLMKIKLVR</sequence>
<evidence type="ECO:0000256" key="2">
    <source>
        <dbReference type="ARBA" id="ARBA00022475"/>
    </source>
</evidence>
<organism evidence="7 8">
    <name type="scientific">Peptostreptococcus porci</name>
    <dbReference type="NCBI Taxonomy" id="2652282"/>
    <lineage>
        <taxon>Bacteria</taxon>
        <taxon>Bacillati</taxon>
        <taxon>Bacillota</taxon>
        <taxon>Clostridia</taxon>
        <taxon>Peptostreptococcales</taxon>
        <taxon>Peptostreptococcaceae</taxon>
        <taxon>Peptostreptococcus</taxon>
    </lineage>
</organism>
<dbReference type="AlphaFoldDB" id="A0A6N7X017"/>
<proteinExistence type="predicted"/>
<dbReference type="InterPro" id="IPR024923">
    <property type="entry name" value="PG_synth_SpoVB"/>
</dbReference>
<dbReference type="CDD" id="cd13124">
    <property type="entry name" value="MATE_SpoVB_like"/>
    <property type="match status" value="1"/>
</dbReference>
<dbReference type="GO" id="GO:0005886">
    <property type="term" value="C:plasma membrane"/>
    <property type="evidence" value="ECO:0007669"/>
    <property type="project" value="UniProtKB-SubCell"/>
</dbReference>
<evidence type="ECO:0000256" key="4">
    <source>
        <dbReference type="ARBA" id="ARBA00022989"/>
    </source>
</evidence>
<keyword evidence="4 6" id="KW-1133">Transmembrane helix</keyword>
<feature type="transmembrane region" description="Helical" evidence="6">
    <location>
        <begin position="422"/>
        <end position="444"/>
    </location>
</feature>
<comment type="caution">
    <text evidence="7">The sequence shown here is derived from an EMBL/GenBank/DDBJ whole genome shotgun (WGS) entry which is preliminary data.</text>
</comment>
<dbReference type="Pfam" id="PF01943">
    <property type="entry name" value="Polysacc_synt"/>
    <property type="match status" value="1"/>
</dbReference>
<keyword evidence="8" id="KW-1185">Reference proteome</keyword>